<reference evidence="2 3" key="1">
    <citation type="submission" date="2021-07" db="EMBL/GenBank/DDBJ databases">
        <title>Paenibacillus radiodurans sp. nov., isolated from the southeastern edge of Tengger Desert.</title>
        <authorList>
            <person name="Zhang G."/>
        </authorList>
    </citation>
    <scope>NUCLEOTIDE SEQUENCE [LARGE SCALE GENOMIC DNA]</scope>
    <source>
        <strain evidence="2 3">CCM 7311</strain>
    </source>
</reference>
<dbReference type="EMBL" id="JAHZIK010001217">
    <property type="protein sequence ID" value="MBW7458493.1"/>
    <property type="molecule type" value="Genomic_DNA"/>
</dbReference>
<gene>
    <name evidence="2" type="ORF">K0U00_31075</name>
</gene>
<sequence>MNRIRYMATVLPGIEAVLADEMTRKIPEARIKSIKRGKIFFETDLPARDLLSLRTADNIYRVICCFSVGLHRSDLPRLQKNIAACDLSFADTAGLREGGFVVNASRKGAHSYSRFEAAEAAICGIGRHYPRWRKGSPESHGCEFRLDIDDDAAVFSFRMTDSTFRYRSRERIFTPGALRPTVAHALVWLSSPQPADRIIDPCCGSGTLVGERLAYPLREIRGGDCSANAVQASRHNLPGRFPAAIHQWDARNLPIDNGWASTII</sequence>
<dbReference type="SUPFAM" id="SSF53335">
    <property type="entry name" value="S-adenosyl-L-methionine-dependent methyltransferases"/>
    <property type="match status" value="1"/>
</dbReference>
<dbReference type="PANTHER" id="PTHR14911:SF13">
    <property type="entry name" value="TRNA (GUANINE(6)-N2)-METHYLTRANSFERASE THUMP3"/>
    <property type="match status" value="1"/>
</dbReference>
<dbReference type="Gene3D" id="3.30.2130.30">
    <property type="match status" value="1"/>
</dbReference>
<feature type="non-terminal residue" evidence="2">
    <location>
        <position position="264"/>
    </location>
</feature>
<evidence type="ECO:0000313" key="2">
    <source>
        <dbReference type="EMBL" id="MBW7458493.1"/>
    </source>
</evidence>
<dbReference type="Gene3D" id="3.40.50.150">
    <property type="entry name" value="Vaccinia Virus protein VP39"/>
    <property type="match status" value="1"/>
</dbReference>
<dbReference type="InterPro" id="IPR029063">
    <property type="entry name" value="SAM-dependent_MTases_sf"/>
</dbReference>
<dbReference type="Proteomes" id="UP001519887">
    <property type="component" value="Unassembled WGS sequence"/>
</dbReference>
<dbReference type="Pfam" id="PF01170">
    <property type="entry name" value="UPF0020"/>
    <property type="match status" value="1"/>
</dbReference>
<dbReference type="PANTHER" id="PTHR14911">
    <property type="entry name" value="THUMP DOMAIN-CONTAINING"/>
    <property type="match status" value="1"/>
</dbReference>
<dbReference type="CDD" id="cd11715">
    <property type="entry name" value="THUMP_AdoMetMT"/>
    <property type="match status" value="1"/>
</dbReference>
<organism evidence="2 3">
    <name type="scientific">Paenibacillus sepulcri</name>
    <dbReference type="NCBI Taxonomy" id="359917"/>
    <lineage>
        <taxon>Bacteria</taxon>
        <taxon>Bacillati</taxon>
        <taxon>Bacillota</taxon>
        <taxon>Bacilli</taxon>
        <taxon>Bacillales</taxon>
        <taxon>Paenibacillaceae</taxon>
        <taxon>Paenibacillus</taxon>
    </lineage>
</organism>
<protein>
    <recommendedName>
        <fullName evidence="1">Ribosomal RNA large subunit methyltransferase K/L-like methyltransferase domain-containing protein</fullName>
    </recommendedName>
</protein>
<name>A0ABS7CC45_9BACL</name>
<keyword evidence="3" id="KW-1185">Reference proteome</keyword>
<evidence type="ECO:0000259" key="1">
    <source>
        <dbReference type="Pfam" id="PF01170"/>
    </source>
</evidence>
<evidence type="ECO:0000313" key="3">
    <source>
        <dbReference type="Proteomes" id="UP001519887"/>
    </source>
</evidence>
<comment type="caution">
    <text evidence="2">The sequence shown here is derived from an EMBL/GenBank/DDBJ whole genome shotgun (WGS) entry which is preliminary data.</text>
</comment>
<accession>A0ABS7CC45</accession>
<proteinExistence type="predicted"/>
<feature type="domain" description="Ribosomal RNA large subunit methyltransferase K/L-like methyltransferase" evidence="1">
    <location>
        <begin position="171"/>
        <end position="211"/>
    </location>
</feature>
<dbReference type="InterPro" id="IPR000241">
    <property type="entry name" value="RlmKL-like_Mtase"/>
</dbReference>